<dbReference type="Gene3D" id="3.40.50.1820">
    <property type="entry name" value="alpha/beta hydrolase"/>
    <property type="match status" value="1"/>
</dbReference>
<dbReference type="Pfam" id="PF13193">
    <property type="entry name" value="AMP-binding_C"/>
    <property type="match status" value="1"/>
</dbReference>
<feature type="domain" description="Carrier" evidence="5">
    <location>
        <begin position="968"/>
        <end position="1043"/>
    </location>
</feature>
<evidence type="ECO:0000259" key="5">
    <source>
        <dbReference type="PROSITE" id="PS50075"/>
    </source>
</evidence>
<proteinExistence type="predicted"/>
<comment type="cofactor">
    <cofactor evidence="1">
        <name>pantetheine 4'-phosphate</name>
        <dbReference type="ChEBI" id="CHEBI:47942"/>
    </cofactor>
</comment>
<dbReference type="InterPro" id="IPR009081">
    <property type="entry name" value="PP-bd_ACP"/>
</dbReference>
<accession>A0ABZ1TAF0</accession>
<dbReference type="CDD" id="cd05930">
    <property type="entry name" value="A_NRPS"/>
    <property type="match status" value="1"/>
</dbReference>
<dbReference type="Gene3D" id="2.30.38.10">
    <property type="entry name" value="Luciferase, Domain 3"/>
    <property type="match status" value="1"/>
</dbReference>
<dbReference type="Proteomes" id="UP001432039">
    <property type="component" value="Chromosome"/>
</dbReference>
<dbReference type="InterPro" id="IPR020806">
    <property type="entry name" value="PKS_PP-bd"/>
</dbReference>
<dbReference type="PROSITE" id="PS00012">
    <property type="entry name" value="PHOSPHOPANTETHEINE"/>
    <property type="match status" value="1"/>
</dbReference>
<name>A0ABZ1TAF0_STRVG</name>
<keyword evidence="3" id="KW-0597">Phosphoprotein</keyword>
<evidence type="ECO:0000256" key="4">
    <source>
        <dbReference type="SAM" id="MobiDB-lite"/>
    </source>
</evidence>
<dbReference type="InterPro" id="IPR006162">
    <property type="entry name" value="Ppantetheine_attach_site"/>
</dbReference>
<evidence type="ECO:0000313" key="6">
    <source>
        <dbReference type="EMBL" id="WUQ11847.1"/>
    </source>
</evidence>
<keyword evidence="7" id="KW-1185">Reference proteome</keyword>
<dbReference type="Pfam" id="PF00550">
    <property type="entry name" value="PP-binding"/>
    <property type="match status" value="1"/>
</dbReference>
<dbReference type="SMART" id="SM00823">
    <property type="entry name" value="PKS_PP"/>
    <property type="match status" value="1"/>
</dbReference>
<dbReference type="SUPFAM" id="SSF52777">
    <property type="entry name" value="CoA-dependent acyltransferases"/>
    <property type="match status" value="2"/>
</dbReference>
<dbReference type="PROSITE" id="PS50075">
    <property type="entry name" value="CARRIER"/>
    <property type="match status" value="1"/>
</dbReference>
<dbReference type="Gene3D" id="3.30.300.30">
    <property type="match status" value="1"/>
</dbReference>
<evidence type="ECO:0000313" key="7">
    <source>
        <dbReference type="Proteomes" id="UP001432039"/>
    </source>
</evidence>
<reference evidence="6" key="1">
    <citation type="submission" date="2022-10" db="EMBL/GenBank/DDBJ databases">
        <title>The complete genomes of actinobacterial strains from the NBC collection.</title>
        <authorList>
            <person name="Joergensen T.S."/>
            <person name="Alvarez Arevalo M."/>
            <person name="Sterndorff E.B."/>
            <person name="Faurdal D."/>
            <person name="Vuksanovic O."/>
            <person name="Mourched A.-S."/>
            <person name="Charusanti P."/>
            <person name="Shaw S."/>
            <person name="Blin K."/>
            <person name="Weber T."/>
        </authorList>
    </citation>
    <scope>NUCLEOTIDE SEQUENCE</scope>
    <source>
        <strain evidence="6">NBC_00248</strain>
    </source>
</reference>
<dbReference type="InterPro" id="IPR029058">
    <property type="entry name" value="AB_hydrolase_fold"/>
</dbReference>
<dbReference type="PANTHER" id="PTHR45527:SF1">
    <property type="entry name" value="FATTY ACID SYNTHASE"/>
    <property type="match status" value="1"/>
</dbReference>
<dbReference type="SUPFAM" id="SSF56801">
    <property type="entry name" value="Acetyl-CoA synthetase-like"/>
    <property type="match status" value="1"/>
</dbReference>
<organism evidence="6 7">
    <name type="scientific">Streptomyces virginiae</name>
    <name type="common">Streptomyces cinnamonensis</name>
    <dbReference type="NCBI Taxonomy" id="1961"/>
    <lineage>
        <taxon>Bacteria</taxon>
        <taxon>Bacillati</taxon>
        <taxon>Actinomycetota</taxon>
        <taxon>Actinomycetes</taxon>
        <taxon>Kitasatosporales</taxon>
        <taxon>Streptomycetaceae</taxon>
        <taxon>Streptomyces</taxon>
    </lineage>
</organism>
<dbReference type="InterPro" id="IPR045851">
    <property type="entry name" value="AMP-bd_C_sf"/>
</dbReference>
<protein>
    <submittedName>
        <fullName evidence="6">Condensation domain-containing protein</fullName>
    </submittedName>
</protein>
<dbReference type="InterPro" id="IPR001242">
    <property type="entry name" value="Condensation_dom"/>
</dbReference>
<dbReference type="RefSeq" id="WP_328961273.1">
    <property type="nucleotide sequence ID" value="NZ_CP108090.1"/>
</dbReference>
<gene>
    <name evidence="6" type="ORF">OG517_10595</name>
</gene>
<evidence type="ECO:0000256" key="3">
    <source>
        <dbReference type="ARBA" id="ARBA00022553"/>
    </source>
</evidence>
<sequence>MYFSSVMRPNNSSDVWRPVLTVAGDLSTDRLERALQVLRSRHEAFRTTFLERDGDVFQLVHDEDGDATQPVLIDLVEAEGDSQDERRAWADAEARRVVDLPFDLSSGPLWRTSVIRVSPSLHLVVFVLHHIITDEISGKVFAEELRLAYADPHAPALAVPAAQYADFCLTENASEVDEAALDYWRGRLAGIQPAPMPEDGEESPGEMIGSRLPIAVPQNVVAEFEEFCRARSVTPFAGMLSVYFVLLQRWAGTNDISVGTQTLGRPTSELFGTIGFFSNTVALRCQVDSSLTFDQLLGLASETIHDALDYQDVPFEVVVGALAPERDADRNPLFDAAITYGMLDLSDVWALEGLQVTLQPEPAELSGLQFDLRLDIQQLAGEVSLNVEFNRRRFSEAAMQRFAKAYGDLLGSLSRQPDVALGSIPLLDQAALTETLALGASGEPEVDRTPSEPTSVWDLFELTAATVPEREAVVADGARLTFAELAGRARTMAAGLEARGVRTGTVVGICLDRRSDLIVAMLATWCAGGAFLLLDPRQPEFRRLPLKEAGIALVIADEAFAEVETFSAAALLADAEKASGDDPADGGFARRPAAAPAYVVFTPGSTGQPRGVVIDQANLLSLATTQLAPVYARLPEGRQVNVGTLSSLTSGVFVNHCLGMIAFGHRLLLIDEEERTDPYQLLARGADPETAIDVLDCASGRLEMLVDEGLLALPHPPKIVVTGGESPSDRLWQRLHHQSGLLAFHVYGLDECTVESARAEIREHPKPVAGRATGASRIYVVDDQLQLLPPMFVGEICIGGLGVSQGYAGQPAYTSERFVADPFSPVPGRRMYRTGDKGRLLPDGQLELWGRFDDQVRIRRLRVEPAEVEGVLLGHPAIAHAAVVATQAGTRVAELVAYVVPCDEGQDALTPATVQEFLRDRLPSSLLPDRVQVLAALPTTPDGKLDRKTLSGGAPSGTVSDTVRSVSVSDDPRERQLCQIVAEVIGIPQTDVDDNFFLLGGDSLLAMTVIGRVRAVMGCELGLRAFFEVDSLGELAALLSAEVSASRPVLGRRTDS</sequence>
<dbReference type="Gene3D" id="3.30.559.10">
    <property type="entry name" value="Chloramphenicol acetyltransferase-like domain"/>
    <property type="match status" value="1"/>
</dbReference>
<dbReference type="Gene3D" id="3.40.50.980">
    <property type="match status" value="2"/>
</dbReference>
<keyword evidence="2" id="KW-0596">Phosphopantetheine</keyword>
<evidence type="ECO:0000256" key="1">
    <source>
        <dbReference type="ARBA" id="ARBA00001957"/>
    </source>
</evidence>
<feature type="region of interest" description="Disordered" evidence="4">
    <location>
        <begin position="944"/>
        <end position="964"/>
    </location>
</feature>
<dbReference type="Pfam" id="PF00668">
    <property type="entry name" value="Condensation"/>
    <property type="match status" value="1"/>
</dbReference>
<dbReference type="InterPro" id="IPR000873">
    <property type="entry name" value="AMP-dep_synth/lig_dom"/>
</dbReference>
<dbReference type="InterPro" id="IPR023213">
    <property type="entry name" value="CAT-like_dom_sf"/>
</dbReference>
<dbReference type="Gene3D" id="3.30.559.30">
    <property type="entry name" value="Nonribosomal peptide synthetase, condensation domain"/>
    <property type="match status" value="1"/>
</dbReference>
<dbReference type="EMBL" id="CP108090">
    <property type="protein sequence ID" value="WUQ11847.1"/>
    <property type="molecule type" value="Genomic_DNA"/>
</dbReference>
<dbReference type="Pfam" id="PF00501">
    <property type="entry name" value="AMP-binding"/>
    <property type="match status" value="1"/>
</dbReference>
<dbReference type="InterPro" id="IPR036736">
    <property type="entry name" value="ACP-like_sf"/>
</dbReference>
<dbReference type="PANTHER" id="PTHR45527">
    <property type="entry name" value="NONRIBOSOMAL PEPTIDE SYNTHETASE"/>
    <property type="match status" value="1"/>
</dbReference>
<dbReference type="InterPro" id="IPR025110">
    <property type="entry name" value="AMP-bd_C"/>
</dbReference>
<dbReference type="SUPFAM" id="SSF47336">
    <property type="entry name" value="ACP-like"/>
    <property type="match status" value="1"/>
</dbReference>
<dbReference type="CDD" id="cd19531">
    <property type="entry name" value="LCL_NRPS-like"/>
    <property type="match status" value="1"/>
</dbReference>
<evidence type="ECO:0000256" key="2">
    <source>
        <dbReference type="ARBA" id="ARBA00022450"/>
    </source>
</evidence>